<feature type="compositionally biased region" description="Polar residues" evidence="1">
    <location>
        <begin position="1"/>
        <end position="10"/>
    </location>
</feature>
<dbReference type="AlphaFoldDB" id="A0A368XBY3"/>
<name>A0A368XBY3_9BURK</name>
<gene>
    <name evidence="2" type="ORF">DES41_11438</name>
</gene>
<reference evidence="2 3" key="1">
    <citation type="submission" date="2018-07" db="EMBL/GenBank/DDBJ databases">
        <title>Genomic Encyclopedia of Type Strains, Phase IV (KMG-IV): sequencing the most valuable type-strain genomes for metagenomic binning, comparative biology and taxonomic classification.</title>
        <authorList>
            <person name="Goeker M."/>
        </authorList>
    </citation>
    <scope>NUCLEOTIDE SEQUENCE [LARGE SCALE GENOMIC DNA]</scope>
    <source>
        <strain evidence="2 3">DSM 21634</strain>
    </source>
</reference>
<organism evidence="2 3">
    <name type="scientific">Pseudorhodoferax soli</name>
    <dbReference type="NCBI Taxonomy" id="545864"/>
    <lineage>
        <taxon>Bacteria</taxon>
        <taxon>Pseudomonadati</taxon>
        <taxon>Pseudomonadota</taxon>
        <taxon>Betaproteobacteria</taxon>
        <taxon>Burkholderiales</taxon>
        <taxon>Comamonadaceae</taxon>
    </lineage>
</organism>
<dbReference type="OrthoDB" id="8854154at2"/>
<evidence type="ECO:0000313" key="2">
    <source>
        <dbReference type="EMBL" id="RCW64726.1"/>
    </source>
</evidence>
<dbReference type="Proteomes" id="UP000252884">
    <property type="component" value="Unassembled WGS sequence"/>
</dbReference>
<evidence type="ECO:0000313" key="3">
    <source>
        <dbReference type="Proteomes" id="UP000252884"/>
    </source>
</evidence>
<accession>A0A368XBY3</accession>
<protein>
    <submittedName>
        <fullName evidence="2">Uncharacterized protein</fullName>
    </submittedName>
</protein>
<dbReference type="RefSeq" id="WP_114472104.1">
    <property type="nucleotide sequence ID" value="NZ_QPJK01000014.1"/>
</dbReference>
<evidence type="ECO:0000256" key="1">
    <source>
        <dbReference type="SAM" id="MobiDB-lite"/>
    </source>
</evidence>
<dbReference type="EMBL" id="QPJK01000014">
    <property type="protein sequence ID" value="RCW64726.1"/>
    <property type="molecule type" value="Genomic_DNA"/>
</dbReference>
<feature type="compositionally biased region" description="Gly residues" evidence="1">
    <location>
        <begin position="32"/>
        <end position="43"/>
    </location>
</feature>
<keyword evidence="3" id="KW-1185">Reference proteome</keyword>
<sequence length="101" mass="10037">MTRSRSQPGTGASDPVAPHAQATAQGQSPQPGKGGVESGGGDGTPPLNFDDEEIYSGRGKALRAGGTANAQGGDSGRLGPPSEQLSDRNGPSAPDRSRPKG</sequence>
<proteinExistence type="predicted"/>
<feature type="region of interest" description="Disordered" evidence="1">
    <location>
        <begin position="1"/>
        <end position="101"/>
    </location>
</feature>
<comment type="caution">
    <text evidence="2">The sequence shown here is derived from an EMBL/GenBank/DDBJ whole genome shotgun (WGS) entry which is preliminary data.</text>
</comment>